<gene>
    <name evidence="2" type="ORF">R3P38DRAFT_3270138</name>
</gene>
<feature type="region of interest" description="Disordered" evidence="1">
    <location>
        <begin position="47"/>
        <end position="100"/>
    </location>
</feature>
<comment type="caution">
    <text evidence="2">The sequence shown here is derived from an EMBL/GenBank/DDBJ whole genome shotgun (WGS) entry which is preliminary data.</text>
</comment>
<dbReference type="AlphaFoldDB" id="A0AAW0BDQ2"/>
<dbReference type="Proteomes" id="UP001362999">
    <property type="component" value="Unassembled WGS sequence"/>
</dbReference>
<evidence type="ECO:0000313" key="3">
    <source>
        <dbReference type="Proteomes" id="UP001362999"/>
    </source>
</evidence>
<reference evidence="2 3" key="1">
    <citation type="journal article" date="2024" name="J Genomics">
        <title>Draft genome sequencing and assembly of Favolaschia claudopus CIRM-BRFM 2984 isolated from oak limbs.</title>
        <authorList>
            <person name="Navarro D."/>
            <person name="Drula E."/>
            <person name="Chaduli D."/>
            <person name="Cazenave R."/>
            <person name="Ahrendt S."/>
            <person name="Wang J."/>
            <person name="Lipzen A."/>
            <person name="Daum C."/>
            <person name="Barry K."/>
            <person name="Grigoriev I.V."/>
            <person name="Favel A."/>
            <person name="Rosso M.N."/>
            <person name="Martin F."/>
        </authorList>
    </citation>
    <scope>NUCLEOTIDE SEQUENCE [LARGE SCALE GENOMIC DNA]</scope>
    <source>
        <strain evidence="2 3">CIRM-BRFM 2984</strain>
    </source>
</reference>
<sequence length="168" mass="18139">MFSHTSSERPTLPPLHTLNLLPSSYSQRYRLPSDIYENSCSRRDVFQHSASHRRVSTCTSSSTSRTPSPTPSDASSATSASSTSSTPTSPSKTQKLTLVPSSLEDAEAVVVISSPDDPHAPSARPLLLLGPALEQLRHPQRSVAKGTRLHPYRFAGRRPSSVPSIPLP</sequence>
<feature type="compositionally biased region" description="Low complexity" evidence="1">
    <location>
        <begin position="56"/>
        <end position="91"/>
    </location>
</feature>
<feature type="region of interest" description="Disordered" evidence="1">
    <location>
        <begin position="138"/>
        <end position="168"/>
    </location>
</feature>
<name>A0AAW0BDQ2_9AGAR</name>
<accession>A0AAW0BDQ2</accession>
<organism evidence="2 3">
    <name type="scientific">Favolaschia claudopus</name>
    <dbReference type="NCBI Taxonomy" id="2862362"/>
    <lineage>
        <taxon>Eukaryota</taxon>
        <taxon>Fungi</taxon>
        <taxon>Dikarya</taxon>
        <taxon>Basidiomycota</taxon>
        <taxon>Agaricomycotina</taxon>
        <taxon>Agaricomycetes</taxon>
        <taxon>Agaricomycetidae</taxon>
        <taxon>Agaricales</taxon>
        <taxon>Marasmiineae</taxon>
        <taxon>Mycenaceae</taxon>
        <taxon>Favolaschia</taxon>
    </lineage>
</organism>
<keyword evidence="3" id="KW-1185">Reference proteome</keyword>
<dbReference type="EMBL" id="JAWWNJ010000035">
    <property type="protein sequence ID" value="KAK7023861.1"/>
    <property type="molecule type" value="Genomic_DNA"/>
</dbReference>
<proteinExistence type="predicted"/>
<evidence type="ECO:0000256" key="1">
    <source>
        <dbReference type="SAM" id="MobiDB-lite"/>
    </source>
</evidence>
<protein>
    <submittedName>
        <fullName evidence="2">Uncharacterized protein</fullName>
    </submittedName>
</protein>
<evidence type="ECO:0000313" key="2">
    <source>
        <dbReference type="EMBL" id="KAK7023861.1"/>
    </source>
</evidence>